<evidence type="ECO:0000313" key="2">
    <source>
        <dbReference type="EMBL" id="MFD2033677.1"/>
    </source>
</evidence>
<dbReference type="InterPro" id="IPR000073">
    <property type="entry name" value="AB_hydrolase_1"/>
</dbReference>
<evidence type="ECO:0000313" key="3">
    <source>
        <dbReference type="Proteomes" id="UP001597361"/>
    </source>
</evidence>
<dbReference type="SUPFAM" id="SSF53474">
    <property type="entry name" value="alpha/beta-Hydrolases"/>
    <property type="match status" value="1"/>
</dbReference>
<protein>
    <submittedName>
        <fullName evidence="2">Alpha/beta fold hydrolase</fullName>
    </submittedName>
</protein>
<keyword evidence="3" id="KW-1185">Reference proteome</keyword>
<dbReference type="RefSeq" id="WP_376883302.1">
    <property type="nucleotide sequence ID" value="NZ_JBHUHR010000005.1"/>
</dbReference>
<dbReference type="Pfam" id="PF00561">
    <property type="entry name" value="Abhydrolase_1"/>
    <property type="match status" value="1"/>
</dbReference>
<sequence length="382" mass="44523">MKIIGLLFMITLTVQATLGAEVDYVLVPLDHNDANSVKIKVEYAFVNGFDPDKETIVVLSDALDGCFMNFLPQLDLSKKYNVVYFQGRSKSQEVSQLVNYTGQRNWSNAYKWLNIDQQAKDLAWWRKEVLGDGQVHLIAYPSASGIALHYLSVFPDKVGKMIIINPLLFDLQRNMNFRPFEFLGDVIQELYSLEKWIKFAWYVGLDQPFDDSRRKKLVMQNKVFQFNNWQYLIPDINEDHLNEIAVKVRLFEHSRNYLYDHLSSRSTPKVIRWMNNNSQELWEAYLNNPFEFVGMHYDRLTEFSGKLMMVCSTQNLIINPKTFEGLAEFIPNPTMLYIKDAHALHKLYAQSEWTQVLQSFFGNDVQGQINAFENLQSKGLIH</sequence>
<comment type="caution">
    <text evidence="2">The sequence shown here is derived from an EMBL/GenBank/DDBJ whole genome shotgun (WGS) entry which is preliminary data.</text>
</comment>
<proteinExistence type="predicted"/>
<name>A0ABW4VGB0_9BACT</name>
<dbReference type="Proteomes" id="UP001597361">
    <property type="component" value="Unassembled WGS sequence"/>
</dbReference>
<keyword evidence="2" id="KW-0378">Hydrolase</keyword>
<accession>A0ABW4VGB0</accession>
<gene>
    <name evidence="2" type="ORF">ACFSKL_02685</name>
</gene>
<dbReference type="EMBL" id="JBHUHR010000005">
    <property type="protein sequence ID" value="MFD2033677.1"/>
    <property type="molecule type" value="Genomic_DNA"/>
</dbReference>
<dbReference type="GO" id="GO:0016787">
    <property type="term" value="F:hydrolase activity"/>
    <property type="evidence" value="ECO:0007669"/>
    <property type="project" value="UniProtKB-KW"/>
</dbReference>
<dbReference type="InterPro" id="IPR029058">
    <property type="entry name" value="AB_hydrolase_fold"/>
</dbReference>
<reference evidence="3" key="1">
    <citation type="journal article" date="2019" name="Int. J. Syst. Evol. Microbiol.">
        <title>The Global Catalogue of Microorganisms (GCM) 10K type strain sequencing project: providing services to taxonomists for standard genome sequencing and annotation.</title>
        <authorList>
            <consortium name="The Broad Institute Genomics Platform"/>
            <consortium name="The Broad Institute Genome Sequencing Center for Infectious Disease"/>
            <person name="Wu L."/>
            <person name="Ma J."/>
        </authorList>
    </citation>
    <scope>NUCLEOTIDE SEQUENCE [LARGE SCALE GENOMIC DNA]</scope>
    <source>
        <strain evidence="3">CGMCC 1.15180</strain>
    </source>
</reference>
<organism evidence="2 3">
    <name type="scientific">Belliella marina</name>
    <dbReference type="NCBI Taxonomy" id="1644146"/>
    <lineage>
        <taxon>Bacteria</taxon>
        <taxon>Pseudomonadati</taxon>
        <taxon>Bacteroidota</taxon>
        <taxon>Cytophagia</taxon>
        <taxon>Cytophagales</taxon>
        <taxon>Cyclobacteriaceae</taxon>
        <taxon>Belliella</taxon>
    </lineage>
</organism>
<dbReference type="Gene3D" id="3.40.50.1820">
    <property type="entry name" value="alpha/beta hydrolase"/>
    <property type="match status" value="1"/>
</dbReference>
<evidence type="ECO:0000259" key="1">
    <source>
        <dbReference type="Pfam" id="PF00561"/>
    </source>
</evidence>
<feature type="domain" description="AB hydrolase-1" evidence="1">
    <location>
        <begin position="114"/>
        <end position="347"/>
    </location>
</feature>